<dbReference type="AlphaFoldDB" id="A0AAD0SL00"/>
<reference evidence="1 3" key="2">
    <citation type="submission" date="2018-08" db="EMBL/GenBank/DDBJ databases">
        <title>Complete genome of the Arcobacter skirrowii type strain LMG 6621.</title>
        <authorList>
            <person name="Miller W.G."/>
            <person name="Yee E."/>
            <person name="Bono J.L."/>
        </authorList>
    </citation>
    <scope>NUCLEOTIDE SEQUENCE [LARGE SCALE GENOMIC DNA]</scope>
    <source>
        <strain evidence="1 3">CCUG 10374</strain>
    </source>
</reference>
<reference evidence="2 4" key="1">
    <citation type="submission" date="2017-09" db="EMBL/GenBank/DDBJ databases">
        <title>Genomics of the genus Arcobacter.</title>
        <authorList>
            <person name="Perez-Cataluna A."/>
            <person name="Figueras M.J."/>
            <person name="Salas-Masso N."/>
        </authorList>
    </citation>
    <scope>NUCLEOTIDE SEQUENCE [LARGE SCALE GENOMIC DNA]</scope>
    <source>
        <strain evidence="2 4">LMG 6621</strain>
    </source>
</reference>
<gene>
    <name evidence="1" type="ORF">ASKIR_0878</name>
    <name evidence="2" type="ORF">CP959_08335</name>
</gene>
<dbReference type="EMBL" id="CP032099">
    <property type="protein sequence ID" value="AXX84696.1"/>
    <property type="molecule type" value="Genomic_DNA"/>
</dbReference>
<protein>
    <submittedName>
        <fullName evidence="1">CRISPR/Cas system-associated RAMP protein, type III</fullName>
    </submittedName>
    <submittedName>
        <fullName evidence="2">TIGR04423 family type III CRISPR-associated protein</fullName>
    </submittedName>
</protein>
<dbReference type="InterPro" id="IPR030955">
    <property type="entry name" value="CHP04423"/>
</dbReference>
<dbReference type="EMBL" id="NXIC01000005">
    <property type="protein sequence ID" value="RXI25423.1"/>
    <property type="molecule type" value="Genomic_DNA"/>
</dbReference>
<dbReference type="NCBIfam" id="TIGR04423">
    <property type="entry name" value="casT3_TIGR04423"/>
    <property type="match status" value="1"/>
</dbReference>
<proteinExistence type="predicted"/>
<name>A0AAD0SL00_9BACT</name>
<dbReference type="GeneID" id="61750631"/>
<evidence type="ECO:0000313" key="1">
    <source>
        <dbReference type="EMBL" id="AXX84696.1"/>
    </source>
</evidence>
<keyword evidence="4" id="KW-1185">Reference proteome</keyword>
<dbReference type="Proteomes" id="UP000262029">
    <property type="component" value="Chromosome"/>
</dbReference>
<evidence type="ECO:0000313" key="2">
    <source>
        <dbReference type="EMBL" id="RXI25423.1"/>
    </source>
</evidence>
<accession>A0AAD0SL00</accession>
<organism evidence="1 3">
    <name type="scientific">Aliarcobacter skirrowii CCUG 10374</name>
    <dbReference type="NCBI Taxonomy" id="1032239"/>
    <lineage>
        <taxon>Bacteria</taxon>
        <taxon>Pseudomonadati</taxon>
        <taxon>Campylobacterota</taxon>
        <taxon>Epsilonproteobacteria</taxon>
        <taxon>Campylobacterales</taxon>
        <taxon>Arcobacteraceae</taxon>
        <taxon>Aliarcobacter</taxon>
    </lineage>
</organism>
<evidence type="ECO:0000313" key="3">
    <source>
        <dbReference type="Proteomes" id="UP000262029"/>
    </source>
</evidence>
<sequence length="137" mass="16208">MKTYEEIKNFYINLEGKFEGYFQMSDEKLNKVYQEKQTLPSWEDLHEDKNFILEACLFDGNRSITIRNIGNSFVLIDKNISDFKEENITKQSFITNGYKEVIISQIWEEKEDENCLNIKVLKPTIQLFSGFKKGETK</sequence>
<dbReference type="RefSeq" id="WP_115588578.1">
    <property type="nucleotide sequence ID" value="NZ_CP032099.1"/>
</dbReference>
<dbReference type="Proteomes" id="UP000290580">
    <property type="component" value="Unassembled WGS sequence"/>
</dbReference>
<evidence type="ECO:0000313" key="4">
    <source>
        <dbReference type="Proteomes" id="UP000290580"/>
    </source>
</evidence>